<keyword evidence="1" id="KW-0732">Signal</keyword>
<protein>
    <submittedName>
        <fullName evidence="2">Uncharacterized protein</fullName>
    </submittedName>
</protein>
<proteinExistence type="predicted"/>
<accession>A0AAV0RQ21</accession>
<gene>
    <name evidence="2" type="ORF">LITE_LOCUS49333</name>
</gene>
<sequence>MLSNSHSLIGNLLILRIPILIPFLCHKIVVRQPVHNRVHRVQHISRRQTRVRSRTPLLHLLPVRTRHNPHFPTGNRPELLSDRPQDGRIRALIGLHLLRQGPVSAPHRPVGKLLMRFDEDPVVLPDNFHGGDVDGANRRGRIGKGGLALRDLEPEVVNILRPRLDPPGGEGIRGQSGLQPIGEGIRVSETAPVVWV</sequence>
<name>A0AAV0RQ21_9ROSI</name>
<feature type="chain" id="PRO_5043348009" evidence="1">
    <location>
        <begin position="23"/>
        <end position="196"/>
    </location>
</feature>
<evidence type="ECO:0000313" key="2">
    <source>
        <dbReference type="EMBL" id="CAI0559680.1"/>
    </source>
</evidence>
<feature type="signal peptide" evidence="1">
    <location>
        <begin position="1"/>
        <end position="22"/>
    </location>
</feature>
<reference evidence="2" key="1">
    <citation type="submission" date="2022-08" db="EMBL/GenBank/DDBJ databases">
        <authorList>
            <person name="Gutierrez-Valencia J."/>
        </authorList>
    </citation>
    <scope>NUCLEOTIDE SEQUENCE</scope>
</reference>
<evidence type="ECO:0000256" key="1">
    <source>
        <dbReference type="SAM" id="SignalP"/>
    </source>
</evidence>
<dbReference type="AlphaFoldDB" id="A0AAV0RQ21"/>
<keyword evidence="3" id="KW-1185">Reference proteome</keyword>
<dbReference type="EMBL" id="CAMGYJ010000011">
    <property type="protein sequence ID" value="CAI0559680.1"/>
    <property type="molecule type" value="Genomic_DNA"/>
</dbReference>
<organism evidence="2 3">
    <name type="scientific">Linum tenue</name>
    <dbReference type="NCBI Taxonomy" id="586396"/>
    <lineage>
        <taxon>Eukaryota</taxon>
        <taxon>Viridiplantae</taxon>
        <taxon>Streptophyta</taxon>
        <taxon>Embryophyta</taxon>
        <taxon>Tracheophyta</taxon>
        <taxon>Spermatophyta</taxon>
        <taxon>Magnoliopsida</taxon>
        <taxon>eudicotyledons</taxon>
        <taxon>Gunneridae</taxon>
        <taxon>Pentapetalae</taxon>
        <taxon>rosids</taxon>
        <taxon>fabids</taxon>
        <taxon>Malpighiales</taxon>
        <taxon>Linaceae</taxon>
        <taxon>Linum</taxon>
    </lineage>
</organism>
<evidence type="ECO:0000313" key="3">
    <source>
        <dbReference type="Proteomes" id="UP001154282"/>
    </source>
</evidence>
<dbReference type="Proteomes" id="UP001154282">
    <property type="component" value="Unassembled WGS sequence"/>
</dbReference>
<comment type="caution">
    <text evidence="2">The sequence shown here is derived from an EMBL/GenBank/DDBJ whole genome shotgun (WGS) entry which is preliminary data.</text>
</comment>